<proteinExistence type="predicted"/>
<dbReference type="AlphaFoldDB" id="A0AAV5NUJ6"/>
<reference evidence="2" key="1">
    <citation type="journal article" date="2019" name="Int. J. Syst. Evol. Microbiol.">
        <title>The Global Catalogue of Microorganisms (GCM) 10K type strain sequencing project: providing services to taxonomists for standard genome sequencing and annotation.</title>
        <authorList>
            <consortium name="The Broad Institute Genomics Platform"/>
            <consortium name="The Broad Institute Genome Sequencing Center for Infectious Disease"/>
            <person name="Wu L."/>
            <person name="Ma J."/>
        </authorList>
    </citation>
    <scope>NUCLEOTIDE SEQUENCE [LARGE SCALE GENOMIC DNA]</scope>
    <source>
        <strain evidence="2">NBRC 15640</strain>
    </source>
</reference>
<keyword evidence="2" id="KW-1185">Reference proteome</keyword>
<dbReference type="Proteomes" id="UP001156690">
    <property type="component" value="Unassembled WGS sequence"/>
</dbReference>
<organism evidence="1 2">
    <name type="scientific">Vibrio penaeicida</name>
    <dbReference type="NCBI Taxonomy" id="104609"/>
    <lineage>
        <taxon>Bacteria</taxon>
        <taxon>Pseudomonadati</taxon>
        <taxon>Pseudomonadota</taxon>
        <taxon>Gammaproteobacteria</taxon>
        <taxon>Vibrionales</taxon>
        <taxon>Vibrionaceae</taxon>
        <taxon>Vibrio</taxon>
    </lineage>
</organism>
<gene>
    <name evidence="1" type="ORF">GCM10007932_30420</name>
</gene>
<dbReference type="EMBL" id="BSNX01000037">
    <property type="protein sequence ID" value="GLQ73682.1"/>
    <property type="molecule type" value="Genomic_DNA"/>
</dbReference>
<name>A0AAV5NUJ6_9VIBR</name>
<evidence type="ECO:0000313" key="1">
    <source>
        <dbReference type="EMBL" id="GLQ73682.1"/>
    </source>
</evidence>
<evidence type="ECO:0000313" key="2">
    <source>
        <dbReference type="Proteomes" id="UP001156690"/>
    </source>
</evidence>
<sequence length="111" mass="11849">MKFLVKMIPVFCMATFGVQAGYQTGKVESLYARASDNLHLVTLSGGTAKTGSPSCATRGYWLIRDENSAAGKSQFSQLLAAKLAGATVKIEGLNTCSRWGDGEDINTIIIK</sequence>
<comment type="caution">
    <text evidence="1">The sequence shown here is derived from an EMBL/GenBank/DDBJ whole genome shotgun (WGS) entry which is preliminary data.</text>
</comment>
<dbReference type="RefSeq" id="WP_224055187.1">
    <property type="nucleotide sequence ID" value="NZ_AP025144.1"/>
</dbReference>
<protein>
    <submittedName>
        <fullName evidence="1">Uncharacterized protein</fullName>
    </submittedName>
</protein>
<accession>A0AAV5NUJ6</accession>